<dbReference type="GO" id="GO:0005524">
    <property type="term" value="F:ATP binding"/>
    <property type="evidence" value="ECO:0007669"/>
    <property type="project" value="InterPro"/>
</dbReference>
<reference evidence="6" key="1">
    <citation type="submission" date="2022-08" db="EMBL/GenBank/DDBJ databases">
        <authorList>
            <person name="Gutierrez-Valencia J."/>
        </authorList>
    </citation>
    <scope>NUCLEOTIDE SEQUENCE</scope>
</reference>
<evidence type="ECO:0000313" key="6">
    <source>
        <dbReference type="EMBL" id="CAI0453866.1"/>
    </source>
</evidence>
<dbReference type="Proteomes" id="UP001154282">
    <property type="component" value="Unassembled WGS sequence"/>
</dbReference>
<evidence type="ECO:0000256" key="3">
    <source>
        <dbReference type="ARBA" id="ARBA00023136"/>
    </source>
</evidence>
<dbReference type="AlphaFoldDB" id="A0AAV0N675"/>
<dbReference type="InterPro" id="IPR036640">
    <property type="entry name" value="ABC1_TM_sf"/>
</dbReference>
<keyword evidence="1 5" id="KW-0812">Transmembrane</keyword>
<dbReference type="Gene3D" id="1.20.1560.10">
    <property type="entry name" value="ABC transporter type 1, transmembrane domain"/>
    <property type="match status" value="1"/>
</dbReference>
<gene>
    <name evidence="6" type="ORF">LITE_LOCUS31756</name>
</gene>
<keyword evidence="3 5" id="KW-0472">Membrane</keyword>
<proteinExistence type="predicted"/>
<evidence type="ECO:0000256" key="2">
    <source>
        <dbReference type="ARBA" id="ARBA00022989"/>
    </source>
</evidence>
<protein>
    <recommendedName>
        <fullName evidence="8">ABC transmembrane type-1 domain-containing protein</fullName>
    </recommendedName>
</protein>
<dbReference type="SUPFAM" id="SSF90123">
    <property type="entry name" value="ABC transporter transmembrane region"/>
    <property type="match status" value="1"/>
</dbReference>
<evidence type="ECO:0000256" key="5">
    <source>
        <dbReference type="SAM" id="Phobius"/>
    </source>
</evidence>
<feature type="transmembrane region" description="Helical" evidence="5">
    <location>
        <begin position="121"/>
        <end position="142"/>
    </location>
</feature>
<dbReference type="EMBL" id="CAMGYJ010000008">
    <property type="protein sequence ID" value="CAI0453866.1"/>
    <property type="molecule type" value="Genomic_DNA"/>
</dbReference>
<accession>A0AAV0N675</accession>
<feature type="compositionally biased region" description="Basic and acidic residues" evidence="4">
    <location>
        <begin position="33"/>
        <end position="49"/>
    </location>
</feature>
<feature type="region of interest" description="Disordered" evidence="4">
    <location>
        <begin position="1"/>
        <end position="49"/>
    </location>
</feature>
<dbReference type="GO" id="GO:0016020">
    <property type="term" value="C:membrane"/>
    <property type="evidence" value="ECO:0007669"/>
    <property type="project" value="InterPro"/>
</dbReference>
<organism evidence="6 7">
    <name type="scientific">Linum tenue</name>
    <dbReference type="NCBI Taxonomy" id="586396"/>
    <lineage>
        <taxon>Eukaryota</taxon>
        <taxon>Viridiplantae</taxon>
        <taxon>Streptophyta</taxon>
        <taxon>Embryophyta</taxon>
        <taxon>Tracheophyta</taxon>
        <taxon>Spermatophyta</taxon>
        <taxon>Magnoliopsida</taxon>
        <taxon>eudicotyledons</taxon>
        <taxon>Gunneridae</taxon>
        <taxon>Pentapetalae</taxon>
        <taxon>rosids</taxon>
        <taxon>fabids</taxon>
        <taxon>Malpighiales</taxon>
        <taxon>Linaceae</taxon>
        <taxon>Linum</taxon>
    </lineage>
</organism>
<sequence>MGKKQHLDWTAKSISSTGSERVSLLSKQGKRKASAEDHSDDAPASDLEHGAGEAANVGFGRVLSLAKPDAGKLVIGTIALLISSTSSLLIPKFGGIIIDVVSRDVTTPEQQAEALDAVKNTILEIFLIVVIGYVTALFSTFLV</sequence>
<evidence type="ECO:0008006" key="8">
    <source>
        <dbReference type="Google" id="ProtNLM"/>
    </source>
</evidence>
<comment type="caution">
    <text evidence="6">The sequence shown here is derived from an EMBL/GenBank/DDBJ whole genome shotgun (WGS) entry which is preliminary data.</text>
</comment>
<keyword evidence="7" id="KW-1185">Reference proteome</keyword>
<evidence type="ECO:0000256" key="4">
    <source>
        <dbReference type="SAM" id="MobiDB-lite"/>
    </source>
</evidence>
<name>A0AAV0N675_9ROSI</name>
<keyword evidence="2 5" id="KW-1133">Transmembrane helix</keyword>
<evidence type="ECO:0000313" key="7">
    <source>
        <dbReference type="Proteomes" id="UP001154282"/>
    </source>
</evidence>
<evidence type="ECO:0000256" key="1">
    <source>
        <dbReference type="ARBA" id="ARBA00022692"/>
    </source>
</evidence>